<dbReference type="Proteomes" id="UP000434409">
    <property type="component" value="Unassembled WGS sequence"/>
</dbReference>
<reference evidence="1 2" key="1">
    <citation type="submission" date="2019-08" db="EMBL/GenBank/DDBJ databases">
        <title>In-depth cultivation of the pig gut microbiome towards novel bacterial diversity and tailored functional studies.</title>
        <authorList>
            <person name="Wylensek D."/>
            <person name="Hitch T.C.A."/>
            <person name="Clavel T."/>
        </authorList>
    </citation>
    <scope>NUCLEOTIDE SEQUENCE [LARGE SCALE GENOMIC DNA]</scope>
    <source>
        <strain evidence="1 2">68-1-5</strain>
    </source>
</reference>
<evidence type="ECO:0000313" key="2">
    <source>
        <dbReference type="Proteomes" id="UP000434409"/>
    </source>
</evidence>
<gene>
    <name evidence="1" type="ORF">FYJ34_06715</name>
</gene>
<dbReference type="RefSeq" id="WP_154477212.1">
    <property type="nucleotide sequence ID" value="NZ_VULY01000018.1"/>
</dbReference>
<proteinExistence type="predicted"/>
<name>A0A6N7V455_9FIRM</name>
<sequence>MMVDRIVRTLRTVGREEDIYRDVVFPLNEEDILKYFEVKELNELRFADHVDGKVSVSNFNRIIREAPDRAAKIADQIEVTVKYLKKRMAANQDKNYKGLVEQLPLTFEDGMVWSWCMKEHYKHKDEKVHVRRSKYDLSVYYGDVD</sequence>
<evidence type="ECO:0000313" key="1">
    <source>
        <dbReference type="EMBL" id="MSR93952.1"/>
    </source>
</evidence>
<keyword evidence="2" id="KW-1185">Reference proteome</keyword>
<accession>A0A6N7V455</accession>
<dbReference type="EMBL" id="VULY01000018">
    <property type="protein sequence ID" value="MSR93952.1"/>
    <property type="molecule type" value="Genomic_DNA"/>
</dbReference>
<comment type="caution">
    <text evidence="1">The sequence shown here is derived from an EMBL/GenBank/DDBJ whole genome shotgun (WGS) entry which is preliminary data.</text>
</comment>
<organism evidence="1 2">
    <name type="scientific">Suipraeoptans intestinalis</name>
    <dbReference type="NCBI Taxonomy" id="2606628"/>
    <lineage>
        <taxon>Bacteria</taxon>
        <taxon>Bacillati</taxon>
        <taxon>Bacillota</taxon>
        <taxon>Clostridia</taxon>
        <taxon>Lachnospirales</taxon>
        <taxon>Lachnospiraceae</taxon>
        <taxon>Suipraeoptans</taxon>
    </lineage>
</organism>
<protein>
    <submittedName>
        <fullName evidence="1">Uncharacterized protein</fullName>
    </submittedName>
</protein>
<dbReference type="AlphaFoldDB" id="A0A6N7V455"/>